<protein>
    <submittedName>
        <fullName evidence="1">Uncharacterized protein</fullName>
    </submittedName>
</protein>
<comment type="caution">
    <text evidence="1">The sequence shown here is derived from an EMBL/GenBank/DDBJ whole genome shotgun (WGS) entry which is preliminary data.</text>
</comment>
<organism evidence="1 2">
    <name type="scientific">Tripterygium wilfordii</name>
    <name type="common">Thunder God vine</name>
    <dbReference type="NCBI Taxonomy" id="458696"/>
    <lineage>
        <taxon>Eukaryota</taxon>
        <taxon>Viridiplantae</taxon>
        <taxon>Streptophyta</taxon>
        <taxon>Embryophyta</taxon>
        <taxon>Tracheophyta</taxon>
        <taxon>Spermatophyta</taxon>
        <taxon>Magnoliopsida</taxon>
        <taxon>eudicotyledons</taxon>
        <taxon>Gunneridae</taxon>
        <taxon>Pentapetalae</taxon>
        <taxon>rosids</taxon>
        <taxon>fabids</taxon>
        <taxon>Celastrales</taxon>
        <taxon>Celastraceae</taxon>
        <taxon>Tripterygium</taxon>
    </lineage>
</organism>
<evidence type="ECO:0000313" key="2">
    <source>
        <dbReference type="Proteomes" id="UP000593562"/>
    </source>
</evidence>
<dbReference type="InParanoid" id="A0A7J7DXU8"/>
<dbReference type="PANTHER" id="PTHR35714:SF1">
    <property type="entry name" value="OS02G0715300 PROTEIN"/>
    <property type="match status" value="1"/>
</dbReference>
<gene>
    <name evidence="1" type="ORF">HS088_TW02G00004</name>
</gene>
<evidence type="ECO:0000313" key="1">
    <source>
        <dbReference type="EMBL" id="KAF5750994.1"/>
    </source>
</evidence>
<dbReference type="PANTHER" id="PTHR35714">
    <property type="entry name" value="OS02G0715300 PROTEIN"/>
    <property type="match status" value="1"/>
</dbReference>
<keyword evidence="2" id="KW-1185">Reference proteome</keyword>
<dbReference type="Proteomes" id="UP000593562">
    <property type="component" value="Unassembled WGS sequence"/>
</dbReference>
<dbReference type="OrthoDB" id="760044at2759"/>
<accession>A0A7J7DXU8</accession>
<dbReference type="FunCoup" id="A0A7J7DXU8">
    <property type="interactions" value="202"/>
</dbReference>
<proteinExistence type="predicted"/>
<name>A0A7J7DXU8_TRIWF</name>
<sequence>MSSIIQTFQRRSDALPVSHQRQQVVAAVSQDQEQQTLRRRLSSLSLKIQPGAALMMSSSSSILSNFPRSKSMGEYAGSSIKKWWELGWTWILSRKPTFAKDLEMNEEETRILGCHNKGSWRHVFYKLKSEIRRLVGSHDNIGVLPQTCKYNSDRGKAYF</sequence>
<dbReference type="AlphaFoldDB" id="A0A7J7DXU8"/>
<dbReference type="EMBL" id="JAAARO010000002">
    <property type="protein sequence ID" value="KAF5750994.1"/>
    <property type="molecule type" value="Genomic_DNA"/>
</dbReference>
<reference evidence="1 2" key="1">
    <citation type="journal article" date="2020" name="Nat. Commun.">
        <title>Genome of Tripterygium wilfordii and identification of cytochrome P450 involved in triptolide biosynthesis.</title>
        <authorList>
            <person name="Tu L."/>
            <person name="Su P."/>
            <person name="Zhang Z."/>
            <person name="Gao L."/>
            <person name="Wang J."/>
            <person name="Hu T."/>
            <person name="Zhou J."/>
            <person name="Zhang Y."/>
            <person name="Zhao Y."/>
            <person name="Liu Y."/>
            <person name="Song Y."/>
            <person name="Tong Y."/>
            <person name="Lu Y."/>
            <person name="Yang J."/>
            <person name="Xu C."/>
            <person name="Jia M."/>
            <person name="Peters R.J."/>
            <person name="Huang L."/>
            <person name="Gao W."/>
        </authorList>
    </citation>
    <scope>NUCLEOTIDE SEQUENCE [LARGE SCALE GENOMIC DNA]</scope>
    <source>
        <strain evidence="2">cv. XIE 37</strain>
        <tissue evidence="1">Leaf</tissue>
    </source>
</reference>